<dbReference type="InterPro" id="IPR000086">
    <property type="entry name" value="NUDIX_hydrolase_dom"/>
</dbReference>
<dbReference type="EMBL" id="BONU01000006">
    <property type="protein sequence ID" value="GIG73003.1"/>
    <property type="molecule type" value="Genomic_DNA"/>
</dbReference>
<dbReference type="PRINTS" id="PR00502">
    <property type="entry name" value="NUDIXFAMILY"/>
</dbReference>
<proteinExistence type="inferred from homology"/>
<comment type="caution">
    <text evidence="7">The sequence shown here is derived from an EMBL/GenBank/DDBJ whole genome shotgun (WGS) entry which is preliminary data.</text>
</comment>
<dbReference type="GO" id="GO:0016787">
    <property type="term" value="F:hydrolase activity"/>
    <property type="evidence" value="ECO:0007669"/>
    <property type="project" value="UniProtKB-KW"/>
</dbReference>
<sequence length="157" mass="17946">MTRPDAIPRRAARVLLVDASWRVLMLRGRDPARPDYMYWFTVGGGLDAGETPAQGAVRELFEETGLRAAPEALGEPVFHETVEFPFDGSWYRQEQDFFLLRVDSWQVDFAGFNEIERASVDAHRWWTVAELRATGERYYPPSLPKLLSALAQEEIPC</sequence>
<dbReference type="AlphaFoldDB" id="A0A8J3LM04"/>
<dbReference type="RefSeq" id="WP_168073868.1">
    <property type="nucleotide sequence ID" value="NZ_BAAAQJ010000016.1"/>
</dbReference>
<evidence type="ECO:0000256" key="1">
    <source>
        <dbReference type="ARBA" id="ARBA00001946"/>
    </source>
</evidence>
<dbReference type="CDD" id="cd04685">
    <property type="entry name" value="NUDIX_Hydrolase"/>
    <property type="match status" value="1"/>
</dbReference>
<dbReference type="Pfam" id="PF00293">
    <property type="entry name" value="NUDIX"/>
    <property type="match status" value="1"/>
</dbReference>
<dbReference type="PANTHER" id="PTHR43046">
    <property type="entry name" value="GDP-MANNOSE MANNOSYL HYDROLASE"/>
    <property type="match status" value="1"/>
</dbReference>
<evidence type="ECO:0000256" key="5">
    <source>
        <dbReference type="RuleBase" id="RU003476"/>
    </source>
</evidence>
<evidence type="ECO:0000259" key="6">
    <source>
        <dbReference type="PROSITE" id="PS51462"/>
    </source>
</evidence>
<dbReference type="Proteomes" id="UP000653674">
    <property type="component" value="Unassembled WGS sequence"/>
</dbReference>
<protein>
    <recommendedName>
        <fullName evidence="6">Nudix hydrolase domain-containing protein</fullName>
    </recommendedName>
</protein>
<dbReference type="Gene3D" id="3.90.79.10">
    <property type="entry name" value="Nucleoside Triphosphate Pyrophosphohydrolase"/>
    <property type="match status" value="1"/>
</dbReference>
<dbReference type="SUPFAM" id="SSF55811">
    <property type="entry name" value="Nudix"/>
    <property type="match status" value="1"/>
</dbReference>
<accession>A0A8J3LM04</accession>
<evidence type="ECO:0000256" key="3">
    <source>
        <dbReference type="ARBA" id="ARBA00022801"/>
    </source>
</evidence>
<dbReference type="PANTHER" id="PTHR43046:SF12">
    <property type="entry name" value="GDP-MANNOSE MANNOSYL HYDROLASE"/>
    <property type="match status" value="1"/>
</dbReference>
<dbReference type="InterPro" id="IPR020084">
    <property type="entry name" value="NUDIX_hydrolase_CS"/>
</dbReference>
<comment type="similarity">
    <text evidence="2 5">Belongs to the Nudix hydrolase family.</text>
</comment>
<name>A0A8J3LM04_9ACTN</name>
<comment type="cofactor">
    <cofactor evidence="1">
        <name>Mg(2+)</name>
        <dbReference type="ChEBI" id="CHEBI:18420"/>
    </cofactor>
</comment>
<dbReference type="InterPro" id="IPR015797">
    <property type="entry name" value="NUDIX_hydrolase-like_dom_sf"/>
</dbReference>
<gene>
    <name evidence="7" type="ORF">Pfl04_14070</name>
</gene>
<organism evidence="7 8">
    <name type="scientific">Planosporangium flavigriseum</name>
    <dbReference type="NCBI Taxonomy" id="373681"/>
    <lineage>
        <taxon>Bacteria</taxon>
        <taxon>Bacillati</taxon>
        <taxon>Actinomycetota</taxon>
        <taxon>Actinomycetes</taxon>
        <taxon>Micromonosporales</taxon>
        <taxon>Micromonosporaceae</taxon>
        <taxon>Planosporangium</taxon>
    </lineage>
</organism>
<dbReference type="PROSITE" id="PS51462">
    <property type="entry name" value="NUDIX"/>
    <property type="match status" value="1"/>
</dbReference>
<evidence type="ECO:0000256" key="2">
    <source>
        <dbReference type="ARBA" id="ARBA00005582"/>
    </source>
</evidence>
<reference evidence="7" key="1">
    <citation type="submission" date="2021-01" db="EMBL/GenBank/DDBJ databases">
        <title>Whole genome shotgun sequence of Planosporangium flavigriseum NBRC 105377.</title>
        <authorList>
            <person name="Komaki H."/>
            <person name="Tamura T."/>
        </authorList>
    </citation>
    <scope>NUCLEOTIDE SEQUENCE</scope>
    <source>
        <strain evidence="7">NBRC 105377</strain>
    </source>
</reference>
<evidence type="ECO:0000313" key="8">
    <source>
        <dbReference type="Proteomes" id="UP000653674"/>
    </source>
</evidence>
<keyword evidence="3 5" id="KW-0378">Hydrolase</keyword>
<keyword evidence="8" id="KW-1185">Reference proteome</keyword>
<evidence type="ECO:0000256" key="4">
    <source>
        <dbReference type="ARBA" id="ARBA00022842"/>
    </source>
</evidence>
<evidence type="ECO:0000313" key="7">
    <source>
        <dbReference type="EMBL" id="GIG73003.1"/>
    </source>
</evidence>
<dbReference type="PROSITE" id="PS00893">
    <property type="entry name" value="NUDIX_BOX"/>
    <property type="match status" value="1"/>
</dbReference>
<dbReference type="InterPro" id="IPR020476">
    <property type="entry name" value="Nudix_hydrolase"/>
</dbReference>
<keyword evidence="4" id="KW-0460">Magnesium</keyword>
<feature type="domain" description="Nudix hydrolase" evidence="6">
    <location>
        <begin position="7"/>
        <end position="151"/>
    </location>
</feature>